<dbReference type="EMBL" id="BAAARW010000024">
    <property type="protein sequence ID" value="GAA2440805.1"/>
    <property type="molecule type" value="Genomic_DNA"/>
</dbReference>
<proteinExistence type="predicted"/>
<accession>A0ABN3JXX9</accession>
<dbReference type="RefSeq" id="WP_344594293.1">
    <property type="nucleotide sequence ID" value="NZ_BAAARW010000024.1"/>
</dbReference>
<keyword evidence="2" id="KW-1185">Reference proteome</keyword>
<name>A0ABN3JXX9_9ACTN</name>
<comment type="caution">
    <text evidence="1">The sequence shown here is derived from an EMBL/GenBank/DDBJ whole genome shotgun (WGS) entry which is preliminary data.</text>
</comment>
<organism evidence="1 2">
    <name type="scientific">Actinomadura vinacea</name>
    <dbReference type="NCBI Taxonomy" id="115336"/>
    <lineage>
        <taxon>Bacteria</taxon>
        <taxon>Bacillati</taxon>
        <taxon>Actinomycetota</taxon>
        <taxon>Actinomycetes</taxon>
        <taxon>Streptosporangiales</taxon>
        <taxon>Thermomonosporaceae</taxon>
        <taxon>Actinomadura</taxon>
    </lineage>
</organism>
<evidence type="ECO:0000313" key="1">
    <source>
        <dbReference type="EMBL" id="GAA2440805.1"/>
    </source>
</evidence>
<gene>
    <name evidence="1" type="ORF">GCM10010191_66050</name>
</gene>
<protein>
    <submittedName>
        <fullName evidence="1">Uncharacterized protein</fullName>
    </submittedName>
</protein>
<reference evidence="1 2" key="1">
    <citation type="journal article" date="2019" name="Int. J. Syst. Evol. Microbiol.">
        <title>The Global Catalogue of Microorganisms (GCM) 10K type strain sequencing project: providing services to taxonomists for standard genome sequencing and annotation.</title>
        <authorList>
            <consortium name="The Broad Institute Genomics Platform"/>
            <consortium name="The Broad Institute Genome Sequencing Center for Infectious Disease"/>
            <person name="Wu L."/>
            <person name="Ma J."/>
        </authorList>
    </citation>
    <scope>NUCLEOTIDE SEQUENCE [LARGE SCALE GENOMIC DNA]</scope>
    <source>
        <strain evidence="1 2">JCM 3325</strain>
    </source>
</reference>
<dbReference type="Proteomes" id="UP001501231">
    <property type="component" value="Unassembled WGS sequence"/>
</dbReference>
<sequence>MVCKSCTGRDIAYALHDELLRPRAEQRATLRVRHAYQRYTKWGWHKTAQPRPGWPGAPLLDVLMLDLATR</sequence>
<evidence type="ECO:0000313" key="2">
    <source>
        <dbReference type="Proteomes" id="UP001501231"/>
    </source>
</evidence>